<sequence>IIRITNEVRSEVLTKYLAIKRINFDTIVSFLIRYILLYKYIKDVKFKINEDFKVIFLYNVVKIVYPINARYWVITLEVNEIDIGIFLVKFGNIGNVE</sequence>
<accession>A0AAJ0IEP5</accession>
<dbReference type="AlphaFoldDB" id="A0AAJ0IEP5"/>
<protein>
    <submittedName>
        <fullName evidence="1">Uncharacterized protein</fullName>
    </submittedName>
</protein>
<dbReference type="GeneID" id="87871931"/>
<dbReference type="RefSeq" id="XP_062696610.1">
    <property type="nucleotide sequence ID" value="XM_062834309.1"/>
</dbReference>
<evidence type="ECO:0000313" key="1">
    <source>
        <dbReference type="EMBL" id="KAK3498977.1"/>
    </source>
</evidence>
<evidence type="ECO:0000313" key="2">
    <source>
        <dbReference type="Proteomes" id="UP001285908"/>
    </source>
</evidence>
<name>A0AAJ0IEP5_9PEZI</name>
<feature type="non-terminal residue" evidence="1">
    <location>
        <position position="97"/>
    </location>
</feature>
<reference evidence="1 2" key="1">
    <citation type="journal article" date="2023" name="Mol. Phylogenet. Evol.">
        <title>Genome-scale phylogeny and comparative genomics of the fungal order Sordariales.</title>
        <authorList>
            <person name="Hensen N."/>
            <person name="Bonometti L."/>
            <person name="Westerberg I."/>
            <person name="Brannstrom I.O."/>
            <person name="Guillou S."/>
            <person name="Cros-Aarteil S."/>
            <person name="Calhoun S."/>
            <person name="Haridas S."/>
            <person name="Kuo A."/>
            <person name="Mondo S."/>
            <person name="Pangilinan J."/>
            <person name="Riley R."/>
            <person name="LaButti K."/>
            <person name="Andreopoulos B."/>
            <person name="Lipzen A."/>
            <person name="Chen C."/>
            <person name="Yan M."/>
            <person name="Daum C."/>
            <person name="Ng V."/>
            <person name="Clum A."/>
            <person name="Steindorff A."/>
            <person name="Ohm R.A."/>
            <person name="Martin F."/>
            <person name="Silar P."/>
            <person name="Natvig D.O."/>
            <person name="Lalanne C."/>
            <person name="Gautier V."/>
            <person name="Ament-Velasquez S.L."/>
            <person name="Kruys A."/>
            <person name="Hutchinson M.I."/>
            <person name="Powell A.J."/>
            <person name="Barry K."/>
            <person name="Miller A.N."/>
            <person name="Grigoriev I.V."/>
            <person name="Debuchy R."/>
            <person name="Gladieux P."/>
            <person name="Hiltunen Thoren M."/>
            <person name="Johannesson H."/>
        </authorList>
    </citation>
    <scope>NUCLEOTIDE SEQUENCE [LARGE SCALE GENOMIC DNA]</scope>
    <source>
        <strain evidence="1 2">FGSC 10403</strain>
    </source>
</reference>
<comment type="caution">
    <text evidence="1">The sequence shown here is derived from an EMBL/GenBank/DDBJ whole genome shotgun (WGS) entry which is preliminary data.</text>
</comment>
<keyword evidence="2" id="KW-1185">Reference proteome</keyword>
<dbReference type="Proteomes" id="UP001285908">
    <property type="component" value="Unassembled WGS sequence"/>
</dbReference>
<organism evidence="1 2">
    <name type="scientific">Neurospora hispaniola</name>
    <dbReference type="NCBI Taxonomy" id="588809"/>
    <lineage>
        <taxon>Eukaryota</taxon>
        <taxon>Fungi</taxon>
        <taxon>Dikarya</taxon>
        <taxon>Ascomycota</taxon>
        <taxon>Pezizomycotina</taxon>
        <taxon>Sordariomycetes</taxon>
        <taxon>Sordariomycetidae</taxon>
        <taxon>Sordariales</taxon>
        <taxon>Sordariaceae</taxon>
        <taxon>Neurospora</taxon>
    </lineage>
</organism>
<dbReference type="EMBL" id="JAULSX010000001">
    <property type="protein sequence ID" value="KAK3498977.1"/>
    <property type="molecule type" value="Genomic_DNA"/>
</dbReference>
<gene>
    <name evidence="1" type="ORF">B0T23DRAFT_301094</name>
</gene>
<feature type="non-terminal residue" evidence="1">
    <location>
        <position position="1"/>
    </location>
</feature>
<proteinExistence type="predicted"/>